<dbReference type="Proteomes" id="UP001469553">
    <property type="component" value="Unassembled WGS sequence"/>
</dbReference>
<reference evidence="2 3" key="1">
    <citation type="submission" date="2021-06" db="EMBL/GenBank/DDBJ databases">
        <authorList>
            <person name="Palmer J.M."/>
        </authorList>
    </citation>
    <scope>NUCLEOTIDE SEQUENCE [LARGE SCALE GENOMIC DNA]</scope>
    <source>
        <strain evidence="2 3">AS_MEX2019</strain>
        <tissue evidence="2">Muscle</tissue>
    </source>
</reference>
<protein>
    <submittedName>
        <fullName evidence="2">Uncharacterized protein</fullName>
    </submittedName>
</protein>
<name>A0ABV0XQ11_9TELE</name>
<accession>A0ABV0XQ11</accession>
<dbReference type="Gene3D" id="1.20.5.1700">
    <property type="match status" value="1"/>
</dbReference>
<organism evidence="2 3">
    <name type="scientific">Ameca splendens</name>
    <dbReference type="NCBI Taxonomy" id="208324"/>
    <lineage>
        <taxon>Eukaryota</taxon>
        <taxon>Metazoa</taxon>
        <taxon>Chordata</taxon>
        <taxon>Craniata</taxon>
        <taxon>Vertebrata</taxon>
        <taxon>Euteleostomi</taxon>
        <taxon>Actinopterygii</taxon>
        <taxon>Neopterygii</taxon>
        <taxon>Teleostei</taxon>
        <taxon>Neoteleostei</taxon>
        <taxon>Acanthomorphata</taxon>
        <taxon>Ovalentaria</taxon>
        <taxon>Atherinomorphae</taxon>
        <taxon>Cyprinodontiformes</taxon>
        <taxon>Goodeidae</taxon>
        <taxon>Ameca</taxon>
    </lineage>
</organism>
<evidence type="ECO:0000256" key="1">
    <source>
        <dbReference type="SAM" id="Coils"/>
    </source>
</evidence>
<evidence type="ECO:0000313" key="2">
    <source>
        <dbReference type="EMBL" id="MEQ2283556.1"/>
    </source>
</evidence>
<dbReference type="EMBL" id="JAHRIP010010199">
    <property type="protein sequence ID" value="MEQ2283556.1"/>
    <property type="molecule type" value="Genomic_DNA"/>
</dbReference>
<sequence length="140" mass="15512">MRSALSEEFTTLRADINAVRAEIASNAGAIRAEMSSIETDNEDMKGGLSTWSDEVNTLQTTVAELQSELVKLRDKSEDMEVRMKCGNIRIVGVEERPNSASPKEVSKIIKHGDAERPRVIIAKLRHSEESQSSSPADLQW</sequence>
<keyword evidence="3" id="KW-1185">Reference proteome</keyword>
<evidence type="ECO:0000313" key="3">
    <source>
        <dbReference type="Proteomes" id="UP001469553"/>
    </source>
</evidence>
<gene>
    <name evidence="2" type="ORF">AMECASPLE_012566</name>
</gene>
<proteinExistence type="predicted"/>
<comment type="caution">
    <text evidence="2">The sequence shown here is derived from an EMBL/GenBank/DDBJ whole genome shotgun (WGS) entry which is preliminary data.</text>
</comment>
<keyword evidence="1" id="KW-0175">Coiled coil</keyword>
<feature type="coiled-coil region" evidence="1">
    <location>
        <begin position="48"/>
        <end position="82"/>
    </location>
</feature>